<reference evidence="1" key="1">
    <citation type="submission" date="2020-09" db="EMBL/GenBank/DDBJ databases">
        <title>Iningainema tapete sp. nov. (Scytonemataceae, Cyanobacteria) from greenhouses in central Florida (USA) produces two types of nodularin with biosynthetic potential for microcystin-LR and anabaenopeptins.</title>
        <authorList>
            <person name="Berthold D.E."/>
            <person name="Lefler F.W."/>
            <person name="Huang I.-S."/>
            <person name="Abdulla H."/>
            <person name="Zimba P.V."/>
            <person name="Laughinghouse H.D. IV."/>
        </authorList>
    </citation>
    <scope>NUCLEOTIDE SEQUENCE</scope>
    <source>
        <strain evidence="1">BLCCT55</strain>
    </source>
</reference>
<proteinExistence type="predicted"/>
<dbReference type="Proteomes" id="UP000629098">
    <property type="component" value="Unassembled WGS sequence"/>
</dbReference>
<dbReference type="AlphaFoldDB" id="A0A8J6XL51"/>
<evidence type="ECO:0000313" key="2">
    <source>
        <dbReference type="Proteomes" id="UP000629098"/>
    </source>
</evidence>
<keyword evidence="2" id="KW-1185">Reference proteome</keyword>
<comment type="caution">
    <text evidence="1">The sequence shown here is derived from an EMBL/GenBank/DDBJ whole genome shotgun (WGS) entry which is preliminary data.</text>
</comment>
<organism evidence="1 2">
    <name type="scientific">Iningainema tapete BLCC-T55</name>
    <dbReference type="NCBI Taxonomy" id="2748662"/>
    <lineage>
        <taxon>Bacteria</taxon>
        <taxon>Bacillati</taxon>
        <taxon>Cyanobacteriota</taxon>
        <taxon>Cyanophyceae</taxon>
        <taxon>Nostocales</taxon>
        <taxon>Scytonemataceae</taxon>
        <taxon>Iningainema tapete</taxon>
    </lineage>
</organism>
<evidence type="ECO:0000313" key="1">
    <source>
        <dbReference type="EMBL" id="MBD2773629.1"/>
    </source>
</evidence>
<accession>A0A8J6XL51</accession>
<dbReference type="EMBL" id="JACXAE010000057">
    <property type="protein sequence ID" value="MBD2773629.1"/>
    <property type="molecule type" value="Genomic_DNA"/>
</dbReference>
<protein>
    <submittedName>
        <fullName evidence="1">Uncharacterized protein</fullName>
    </submittedName>
</protein>
<name>A0A8J6XL51_9CYAN</name>
<gene>
    <name evidence="1" type="ORF">ICL16_16505</name>
</gene>
<sequence length="97" mass="10408">MIISDINHLEAVEGTEILGGGGFAIYNNKLEYIFSKVKVDIDKKVDINVDVDGNFADAQAVSQAYGKNTDAETITFTEVYEGKSSDAASRSTAAANR</sequence>